<organism evidence="9 12">
    <name type="scientific">Spiroplasma floricola 23-6</name>
    <dbReference type="NCBI Taxonomy" id="1336749"/>
    <lineage>
        <taxon>Bacteria</taxon>
        <taxon>Bacillati</taxon>
        <taxon>Mycoplasmatota</taxon>
        <taxon>Mollicutes</taxon>
        <taxon>Entomoplasmatales</taxon>
        <taxon>Spiroplasmataceae</taxon>
        <taxon>Spiroplasma</taxon>
    </lineage>
</organism>
<evidence type="ECO:0000313" key="3">
    <source>
        <dbReference type="EMBL" id="AUB31590.1"/>
    </source>
</evidence>
<evidence type="ECO:0000313" key="6">
    <source>
        <dbReference type="EMBL" id="AUB31639.1"/>
    </source>
</evidence>
<evidence type="ECO:0000313" key="10">
    <source>
        <dbReference type="EMBL" id="AUB31753.1"/>
    </source>
</evidence>
<dbReference type="EMBL" id="CP025057">
    <property type="protein sequence ID" value="AUB31590.1"/>
    <property type="molecule type" value="Genomic_DNA"/>
</dbReference>
<dbReference type="RefSeq" id="WP_100916301.1">
    <property type="nucleotide sequence ID" value="NZ_CP025057.1"/>
</dbReference>
<dbReference type="KEGG" id="sfz:SFLOR_v1c05380"/>
<dbReference type="KEGG" id="sfz:SFLOR_v1c05870"/>
<dbReference type="Gene3D" id="1.10.10.10">
    <property type="entry name" value="Winged helix-like DNA-binding domain superfamily/Winged helix DNA-binding domain"/>
    <property type="match status" value="1"/>
</dbReference>
<dbReference type="KEGG" id="sfz:SFLOR_v1c06440"/>
<gene>
    <name evidence="1" type="ORF">SFLOR_v1c02530</name>
    <name evidence="2" type="ORF">SFLOR_v1c02890</name>
    <name evidence="3" type="ORF">SFLOR_v1c05380</name>
    <name evidence="4" type="ORF">SFLOR_v1c05590</name>
    <name evidence="5" type="ORF">SFLOR_v1c05680</name>
    <name evidence="6" type="ORF">SFLOR_v1c05870</name>
    <name evidence="7" type="ORF">SFLOR_v1c06440</name>
    <name evidence="8" type="ORF">SFLOR_v1c06940</name>
    <name evidence="9" type="ORF">SFLOR_v1c07010</name>
    <name evidence="10" type="ORF">SFLOR_v1c07050</name>
    <name evidence="11" type="ORF">SFLOR_v1c07120</name>
</gene>
<dbReference type="KEGG" id="sfz:SFLOR_v1c02890"/>
<dbReference type="EMBL" id="CP025057">
    <property type="protein sequence ID" value="AUB31694.1"/>
    <property type="molecule type" value="Genomic_DNA"/>
</dbReference>
<evidence type="ECO:0000313" key="1">
    <source>
        <dbReference type="EMBL" id="AUB31314.1"/>
    </source>
</evidence>
<evidence type="ECO:0000313" key="4">
    <source>
        <dbReference type="EMBL" id="AUB31611.1"/>
    </source>
</evidence>
<dbReference type="EMBL" id="CP025057">
    <property type="protein sequence ID" value="AUB31753.1"/>
    <property type="molecule type" value="Genomic_DNA"/>
</dbReference>
<dbReference type="EMBL" id="CP025057">
    <property type="protein sequence ID" value="AUB31639.1"/>
    <property type="molecule type" value="Genomic_DNA"/>
</dbReference>
<dbReference type="EMBL" id="CP025057">
    <property type="protein sequence ID" value="AUB31760.1"/>
    <property type="molecule type" value="Genomic_DNA"/>
</dbReference>
<keyword evidence="12" id="KW-1185">Reference proteome</keyword>
<dbReference type="EMBL" id="CP025057">
    <property type="protein sequence ID" value="AUB31749.1"/>
    <property type="molecule type" value="Genomic_DNA"/>
</dbReference>
<dbReference type="SUPFAM" id="SSF46689">
    <property type="entry name" value="Homeodomain-like"/>
    <property type="match status" value="1"/>
</dbReference>
<evidence type="ECO:0000313" key="8">
    <source>
        <dbReference type="EMBL" id="AUB31742.1"/>
    </source>
</evidence>
<dbReference type="EMBL" id="CP025057">
    <property type="protein sequence ID" value="AUB31611.1"/>
    <property type="molecule type" value="Genomic_DNA"/>
</dbReference>
<evidence type="ECO:0000313" key="11">
    <source>
        <dbReference type="EMBL" id="AUB31760.1"/>
    </source>
</evidence>
<dbReference type="KEGG" id="sfz:SFLOR_v1c02530"/>
<dbReference type="KEGG" id="sfz:SFLOR_v1c05590"/>
<sequence length="109" mass="12639">MAKKGQKFRKWTQEEKEKIIELSLNGYSLKEIALKFNSTTGSIGTIINKYKNTDIGDSKTRLPYKIDYSISQKANDLFVGILFDYNKELIKENDILKKQWASKAKTKKK</sequence>
<evidence type="ECO:0000313" key="2">
    <source>
        <dbReference type="EMBL" id="AUB31346.1"/>
    </source>
</evidence>
<evidence type="ECO:0000313" key="12">
    <source>
        <dbReference type="Proteomes" id="UP000231823"/>
    </source>
</evidence>
<reference evidence="9 12" key="1">
    <citation type="submission" date="2017-12" db="EMBL/GenBank/DDBJ databases">
        <title>Complete genome sequence of Spiroplasma floricola 23-6 (ATCC 29989).</title>
        <authorList>
            <person name="Tsai Y.-M."/>
            <person name="Wu P.-S."/>
            <person name="Lo W.-S."/>
            <person name="Kuo C.-H."/>
        </authorList>
    </citation>
    <scope>NUCLEOTIDE SEQUENCE [LARGE SCALE GENOMIC DNA]</scope>
    <source>
        <strain evidence="9 12">23-6</strain>
    </source>
</reference>
<dbReference type="EMBL" id="CP025057">
    <property type="protein sequence ID" value="AUB31314.1"/>
    <property type="molecule type" value="Genomic_DNA"/>
</dbReference>
<dbReference type="EMBL" id="CP025057">
    <property type="protein sequence ID" value="AUB31742.1"/>
    <property type="molecule type" value="Genomic_DNA"/>
</dbReference>
<dbReference type="InterPro" id="IPR036388">
    <property type="entry name" value="WH-like_DNA-bd_sf"/>
</dbReference>
<dbReference type="Proteomes" id="UP000231823">
    <property type="component" value="Chromosome"/>
</dbReference>
<dbReference type="InterPro" id="IPR009057">
    <property type="entry name" value="Homeodomain-like_sf"/>
</dbReference>
<dbReference type="KEGG" id="sfz:SFLOR_v1c07010"/>
<name>A0A2K8SE79_9MOLU</name>
<proteinExistence type="predicted"/>
<evidence type="ECO:0000313" key="7">
    <source>
        <dbReference type="EMBL" id="AUB31694.1"/>
    </source>
</evidence>
<evidence type="ECO:0000313" key="9">
    <source>
        <dbReference type="EMBL" id="AUB31749.1"/>
    </source>
</evidence>
<dbReference type="AlphaFoldDB" id="A0A2K8SE79"/>
<evidence type="ECO:0000313" key="5">
    <source>
        <dbReference type="EMBL" id="AUB31620.1"/>
    </source>
</evidence>
<dbReference type="KEGG" id="sfz:SFLOR_v1c05680"/>
<dbReference type="KEGG" id="sfz:SFLOR_v1c07120"/>
<dbReference type="KEGG" id="sfz:SFLOR_v1c07050"/>
<dbReference type="EMBL" id="CP025057">
    <property type="protein sequence ID" value="AUB31620.1"/>
    <property type="molecule type" value="Genomic_DNA"/>
</dbReference>
<accession>A0A2K8SE79</accession>
<dbReference type="KEGG" id="sfz:SFLOR_v1c06940"/>
<dbReference type="EMBL" id="CP025057">
    <property type="protein sequence ID" value="AUB31346.1"/>
    <property type="molecule type" value="Genomic_DNA"/>
</dbReference>
<protein>
    <submittedName>
        <fullName evidence="9">Uncharacterized protein</fullName>
    </submittedName>
</protein>